<evidence type="ECO:0000256" key="2">
    <source>
        <dbReference type="ARBA" id="ARBA00023125"/>
    </source>
</evidence>
<evidence type="ECO:0000256" key="1">
    <source>
        <dbReference type="ARBA" id="ARBA00023015"/>
    </source>
</evidence>
<accession>A0ABS2R6H8</accession>
<dbReference type="PROSITE" id="PS50949">
    <property type="entry name" value="HTH_GNTR"/>
    <property type="match status" value="1"/>
</dbReference>
<dbReference type="RefSeq" id="WP_077112974.1">
    <property type="nucleotide sequence ID" value="NZ_JAFBFH010000011.1"/>
</dbReference>
<dbReference type="SMART" id="SM00345">
    <property type="entry name" value="HTH_GNTR"/>
    <property type="match status" value="1"/>
</dbReference>
<evidence type="ECO:0000313" key="6">
    <source>
        <dbReference type="Proteomes" id="UP000823485"/>
    </source>
</evidence>
<name>A0ABS2R6H8_9BACI</name>
<dbReference type="PRINTS" id="PR00035">
    <property type="entry name" value="HTHGNTR"/>
</dbReference>
<dbReference type="SUPFAM" id="SSF46785">
    <property type="entry name" value="Winged helix' DNA-binding domain"/>
    <property type="match status" value="1"/>
</dbReference>
<dbReference type="InterPro" id="IPR036388">
    <property type="entry name" value="WH-like_DNA-bd_sf"/>
</dbReference>
<reference evidence="5 6" key="1">
    <citation type="submission" date="2021-01" db="EMBL/GenBank/DDBJ databases">
        <title>Genomic Encyclopedia of Type Strains, Phase IV (KMG-IV): sequencing the most valuable type-strain genomes for metagenomic binning, comparative biology and taxonomic classification.</title>
        <authorList>
            <person name="Goeker M."/>
        </authorList>
    </citation>
    <scope>NUCLEOTIDE SEQUENCE [LARGE SCALE GENOMIC DNA]</scope>
    <source>
        <strain evidence="5 6">DSM 105453</strain>
    </source>
</reference>
<gene>
    <name evidence="5" type="ORF">JOC94_001977</name>
</gene>
<dbReference type="InterPro" id="IPR000524">
    <property type="entry name" value="Tscrpt_reg_HTH_GntR"/>
</dbReference>
<dbReference type="PANTHER" id="PTHR44846">
    <property type="entry name" value="MANNOSYL-D-GLYCERATE TRANSPORT/METABOLISM SYSTEM REPRESSOR MNGR-RELATED"/>
    <property type="match status" value="1"/>
</dbReference>
<proteinExistence type="predicted"/>
<organism evidence="5 6">
    <name type="scientific">Siminovitchia thermophila</name>
    <dbReference type="NCBI Taxonomy" id="1245522"/>
    <lineage>
        <taxon>Bacteria</taxon>
        <taxon>Bacillati</taxon>
        <taxon>Bacillota</taxon>
        <taxon>Bacilli</taxon>
        <taxon>Bacillales</taxon>
        <taxon>Bacillaceae</taxon>
        <taxon>Siminovitchia</taxon>
    </lineage>
</organism>
<dbReference type="Proteomes" id="UP000823485">
    <property type="component" value="Unassembled WGS sequence"/>
</dbReference>
<evidence type="ECO:0000259" key="4">
    <source>
        <dbReference type="PROSITE" id="PS50949"/>
    </source>
</evidence>
<keyword evidence="1" id="KW-0805">Transcription regulation</keyword>
<dbReference type="InterPro" id="IPR028978">
    <property type="entry name" value="Chorismate_lyase_/UTRA_dom_sf"/>
</dbReference>
<keyword evidence="3" id="KW-0804">Transcription</keyword>
<dbReference type="Gene3D" id="3.40.1410.10">
    <property type="entry name" value="Chorismate lyase-like"/>
    <property type="match status" value="1"/>
</dbReference>
<dbReference type="Pfam" id="PF07702">
    <property type="entry name" value="UTRA"/>
    <property type="match status" value="1"/>
</dbReference>
<dbReference type="InterPro" id="IPR050679">
    <property type="entry name" value="Bact_HTH_transcr_reg"/>
</dbReference>
<sequence>MKTNKFDQALPLYFHIKKVLQEKVASGVWKPGDQIPNEIELADIFQVSRSTVREAILQLVREGVLVRYQGKGTFVSQPKIEGELINFNFSSKWAFKQQMVHVIEKPCTVSVAKALGLALNEIVYEIKRINFFHTEPAALEISYIQKACVPNLTNHSIEGRLYDLLNEKYHISITNAESDMEPVLLNSAEAGMLKTNMDKPGLKITRVGKTLSGKPVILTDSLIRGDKVRMFIQSS</sequence>
<feature type="domain" description="HTH gntR-type" evidence="4">
    <location>
        <begin position="10"/>
        <end position="78"/>
    </location>
</feature>
<keyword evidence="2" id="KW-0238">DNA-binding</keyword>
<protein>
    <submittedName>
        <fullName evidence="5">GntR family transcriptional regulator</fullName>
    </submittedName>
</protein>
<dbReference type="SMART" id="SM00866">
    <property type="entry name" value="UTRA"/>
    <property type="match status" value="1"/>
</dbReference>
<dbReference type="CDD" id="cd07377">
    <property type="entry name" value="WHTH_GntR"/>
    <property type="match status" value="1"/>
</dbReference>
<dbReference type="InterPro" id="IPR036390">
    <property type="entry name" value="WH_DNA-bd_sf"/>
</dbReference>
<dbReference type="EMBL" id="JAFBFH010000011">
    <property type="protein sequence ID" value="MBM7715005.1"/>
    <property type="molecule type" value="Genomic_DNA"/>
</dbReference>
<evidence type="ECO:0000313" key="5">
    <source>
        <dbReference type="EMBL" id="MBM7715005.1"/>
    </source>
</evidence>
<dbReference type="InterPro" id="IPR011663">
    <property type="entry name" value="UTRA"/>
</dbReference>
<comment type="caution">
    <text evidence="5">The sequence shown here is derived from an EMBL/GenBank/DDBJ whole genome shotgun (WGS) entry which is preliminary data.</text>
</comment>
<dbReference type="PANTHER" id="PTHR44846:SF1">
    <property type="entry name" value="MANNOSYL-D-GLYCERATE TRANSPORT_METABOLISM SYSTEM REPRESSOR MNGR-RELATED"/>
    <property type="match status" value="1"/>
</dbReference>
<dbReference type="SUPFAM" id="SSF64288">
    <property type="entry name" value="Chorismate lyase-like"/>
    <property type="match status" value="1"/>
</dbReference>
<dbReference type="Pfam" id="PF00392">
    <property type="entry name" value="GntR"/>
    <property type="match status" value="1"/>
</dbReference>
<keyword evidence="6" id="KW-1185">Reference proteome</keyword>
<dbReference type="Gene3D" id="1.10.10.10">
    <property type="entry name" value="Winged helix-like DNA-binding domain superfamily/Winged helix DNA-binding domain"/>
    <property type="match status" value="1"/>
</dbReference>
<evidence type="ECO:0000256" key="3">
    <source>
        <dbReference type="ARBA" id="ARBA00023163"/>
    </source>
</evidence>